<dbReference type="Proteomes" id="UP000005561">
    <property type="component" value="Unassembled WGS sequence"/>
</dbReference>
<proteinExistence type="predicted"/>
<dbReference type="EMBL" id="ACCL02000018">
    <property type="protein sequence ID" value="EET59491.1"/>
    <property type="molecule type" value="Genomic_DNA"/>
</dbReference>
<gene>
    <name evidence="1" type="ORF">BRYFOR_08582</name>
</gene>
<keyword evidence="2" id="KW-1185">Reference proteome</keyword>
<evidence type="ECO:0000313" key="1">
    <source>
        <dbReference type="EMBL" id="EET59491.1"/>
    </source>
</evidence>
<accession>C6LIV2</accession>
<dbReference type="STRING" id="168384.SAMN05660368_03015"/>
<reference evidence="1" key="1">
    <citation type="submission" date="2009-07" db="EMBL/GenBank/DDBJ databases">
        <authorList>
            <person name="Weinstock G."/>
            <person name="Sodergren E."/>
            <person name="Clifton S."/>
            <person name="Fulton L."/>
            <person name="Fulton B."/>
            <person name="Courtney L."/>
            <person name="Fronick C."/>
            <person name="Harrison M."/>
            <person name="Strong C."/>
            <person name="Farmer C."/>
            <person name="Delahaunty K."/>
            <person name="Markovic C."/>
            <person name="Hall O."/>
            <person name="Minx P."/>
            <person name="Tomlinson C."/>
            <person name="Mitreva M."/>
            <person name="Nelson J."/>
            <person name="Hou S."/>
            <person name="Wollam A."/>
            <person name="Pepin K.H."/>
            <person name="Johnson M."/>
            <person name="Bhonagiri V."/>
            <person name="Nash W.E."/>
            <person name="Warren W."/>
            <person name="Chinwalla A."/>
            <person name="Mardis E.R."/>
            <person name="Wilson R.K."/>
        </authorList>
    </citation>
    <scope>NUCLEOTIDE SEQUENCE [LARGE SCALE GENOMIC DNA]</scope>
    <source>
        <strain evidence="1">DSM 14469</strain>
    </source>
</reference>
<comment type="caution">
    <text evidence="1">The sequence shown here is derived from an EMBL/GenBank/DDBJ whole genome shotgun (WGS) entry which is preliminary data.</text>
</comment>
<name>C6LIV2_9FIRM</name>
<protein>
    <submittedName>
        <fullName evidence="1">Uncharacterized protein</fullName>
    </submittedName>
</protein>
<sequence length="70" mass="8668">MIFMKKLLLRIRHKRKLKQLRRSFDYTIGKMNEHTHDIDPTEWARWAKLGRAYLVMMDEEVTKYAQKMRD</sequence>
<dbReference type="AlphaFoldDB" id="C6LIV2"/>
<evidence type="ECO:0000313" key="2">
    <source>
        <dbReference type="Proteomes" id="UP000005561"/>
    </source>
</evidence>
<organism evidence="1 2">
    <name type="scientific">Marvinbryantia formatexigens DSM 14469</name>
    <dbReference type="NCBI Taxonomy" id="478749"/>
    <lineage>
        <taxon>Bacteria</taxon>
        <taxon>Bacillati</taxon>
        <taxon>Bacillota</taxon>
        <taxon>Clostridia</taxon>
        <taxon>Lachnospirales</taxon>
        <taxon>Lachnospiraceae</taxon>
        <taxon>Marvinbryantia</taxon>
    </lineage>
</organism>